<dbReference type="AlphaFoldDB" id="A0A1X6PFM7"/>
<keyword evidence="2" id="KW-1185">Reference proteome</keyword>
<evidence type="ECO:0000313" key="1">
    <source>
        <dbReference type="EMBL" id="OSX79546.1"/>
    </source>
</evidence>
<evidence type="ECO:0000313" key="2">
    <source>
        <dbReference type="Proteomes" id="UP000218209"/>
    </source>
</evidence>
<gene>
    <name evidence="1" type="ORF">BU14_0075s0036</name>
</gene>
<sequence>MRYRSPGTGGTHGHSSSLCFPRPVARCGGLLPALPARR</sequence>
<name>A0A1X6PFM7_PORUM</name>
<dbReference type="Proteomes" id="UP000218209">
    <property type="component" value="Unassembled WGS sequence"/>
</dbReference>
<proteinExistence type="predicted"/>
<organism evidence="1 2">
    <name type="scientific">Porphyra umbilicalis</name>
    <name type="common">Purple laver</name>
    <name type="synonym">Red alga</name>
    <dbReference type="NCBI Taxonomy" id="2786"/>
    <lineage>
        <taxon>Eukaryota</taxon>
        <taxon>Rhodophyta</taxon>
        <taxon>Bangiophyceae</taxon>
        <taxon>Bangiales</taxon>
        <taxon>Bangiaceae</taxon>
        <taxon>Porphyra</taxon>
    </lineage>
</organism>
<accession>A0A1X6PFM7</accession>
<protein>
    <submittedName>
        <fullName evidence="1">Uncharacterized protein</fullName>
    </submittedName>
</protein>
<dbReference type="EMBL" id="KV918789">
    <property type="protein sequence ID" value="OSX79546.1"/>
    <property type="molecule type" value="Genomic_DNA"/>
</dbReference>
<reference evidence="1 2" key="1">
    <citation type="submission" date="2017-03" db="EMBL/GenBank/DDBJ databases">
        <title>WGS assembly of Porphyra umbilicalis.</title>
        <authorList>
            <person name="Brawley S.H."/>
            <person name="Blouin N.A."/>
            <person name="Ficko-Blean E."/>
            <person name="Wheeler G.L."/>
            <person name="Lohr M."/>
            <person name="Goodson H.V."/>
            <person name="Jenkins J.W."/>
            <person name="Blaby-Haas C.E."/>
            <person name="Helliwell K.E."/>
            <person name="Chan C."/>
            <person name="Marriage T."/>
            <person name="Bhattacharya D."/>
            <person name="Klein A.S."/>
            <person name="Badis Y."/>
            <person name="Brodie J."/>
            <person name="Cao Y."/>
            <person name="Collen J."/>
            <person name="Dittami S.M."/>
            <person name="Gachon C.M."/>
            <person name="Green B.R."/>
            <person name="Karpowicz S."/>
            <person name="Kim J.W."/>
            <person name="Kudahl U."/>
            <person name="Lin S."/>
            <person name="Michel G."/>
            <person name="Mittag M."/>
            <person name="Olson B.J."/>
            <person name="Pangilinan J."/>
            <person name="Peng Y."/>
            <person name="Qiu H."/>
            <person name="Shu S."/>
            <person name="Singer J.T."/>
            <person name="Smith A.G."/>
            <person name="Sprecher B.N."/>
            <person name="Wagner V."/>
            <person name="Wang W."/>
            <person name="Wang Z.-Y."/>
            <person name="Yan J."/>
            <person name="Yarish C."/>
            <person name="Zoeuner-Riek S."/>
            <person name="Zhuang Y."/>
            <person name="Zou Y."/>
            <person name="Lindquist E.A."/>
            <person name="Grimwood J."/>
            <person name="Barry K."/>
            <person name="Rokhsar D.S."/>
            <person name="Schmutz J."/>
            <person name="Stiller J.W."/>
            <person name="Grossman A.R."/>
            <person name="Prochnik S.E."/>
        </authorList>
    </citation>
    <scope>NUCLEOTIDE SEQUENCE [LARGE SCALE GENOMIC DNA]</scope>
    <source>
        <strain evidence="1">4086291</strain>
    </source>
</reference>